<dbReference type="EMBL" id="PDBW01000001">
    <property type="protein sequence ID" value="PFH02060.1"/>
    <property type="molecule type" value="Genomic_DNA"/>
</dbReference>
<dbReference type="Proteomes" id="UP000223596">
    <property type="component" value="Unassembled WGS sequence"/>
</dbReference>
<evidence type="ECO:0000313" key="2">
    <source>
        <dbReference type="Proteomes" id="UP000223596"/>
    </source>
</evidence>
<evidence type="ECO:0000313" key="1">
    <source>
        <dbReference type="EMBL" id="PFH02060.1"/>
    </source>
</evidence>
<organism evidence="1 2">
    <name type="scientific">Acetivibrio thermocellus AD2</name>
    <dbReference type="NCBI Taxonomy" id="1138384"/>
    <lineage>
        <taxon>Bacteria</taxon>
        <taxon>Bacillati</taxon>
        <taxon>Bacillota</taxon>
        <taxon>Clostridia</taxon>
        <taxon>Eubacteriales</taxon>
        <taxon>Oscillospiraceae</taxon>
        <taxon>Acetivibrio</taxon>
    </lineage>
</organism>
<proteinExistence type="predicted"/>
<dbReference type="AlphaFoldDB" id="A0AB36TEU2"/>
<dbReference type="RefSeq" id="WP_003519474.1">
    <property type="nucleotide sequence ID" value="NZ_CP013828.1"/>
</dbReference>
<reference evidence="1 2" key="1">
    <citation type="submission" date="2017-09" db="EMBL/GenBank/DDBJ databases">
        <title>Evaluation of Pacific Biosciences Sequencing Technology to Finishing C. thermocellum Genome Sequences.</title>
        <authorList>
            <person name="Brown S."/>
        </authorList>
    </citation>
    <scope>NUCLEOTIDE SEQUENCE [LARGE SCALE GENOMIC DNA]</scope>
    <source>
        <strain evidence="1 2">AD2</strain>
    </source>
</reference>
<accession>A0AB36TEU2</accession>
<dbReference type="GeneID" id="35804674"/>
<sequence>MNRNIKIFMLILFSVIILAGAAIFAVGSLSKDNKQQEVIRTDKEPIINRFPNIGDFEKCYWKSGVMGVGSRWVPGPSDYWMNGFIEIDAGKAEYLIEKYNMKPLNEDLQLAFIPENYNSTISKWFYSEEFNDFIKPPGVLGNFYVDGVNNMIYFEVVIS</sequence>
<protein>
    <submittedName>
        <fullName evidence="1">Uncharacterized protein</fullName>
    </submittedName>
</protein>
<comment type="caution">
    <text evidence="1">The sequence shown here is derived from an EMBL/GenBank/DDBJ whole genome shotgun (WGS) entry which is preliminary data.</text>
</comment>
<name>A0AB36TEU2_ACETH</name>
<gene>
    <name evidence="1" type="ORF">M972_11822</name>
</gene>